<proteinExistence type="predicted"/>
<dbReference type="AlphaFoldDB" id="A0A0J7XK10"/>
<dbReference type="InterPro" id="IPR002878">
    <property type="entry name" value="ChsH2_C"/>
</dbReference>
<dbReference type="PATRIC" id="fig|1114963.3.peg.4181"/>
<dbReference type="InterPro" id="IPR012340">
    <property type="entry name" value="NA-bd_OB-fold"/>
</dbReference>
<dbReference type="EMBL" id="JACU01000010">
    <property type="protein sequence ID" value="KMS51994.1"/>
    <property type="molecule type" value="Genomic_DNA"/>
</dbReference>
<dbReference type="RefSeq" id="WP_059153148.1">
    <property type="nucleotide sequence ID" value="NZ_KQ130457.1"/>
</dbReference>
<dbReference type="Pfam" id="PF12172">
    <property type="entry name" value="zf-ChsH2"/>
    <property type="match status" value="1"/>
</dbReference>
<accession>A0A0J7XK10</accession>
<dbReference type="SUPFAM" id="SSF50249">
    <property type="entry name" value="Nucleic acid-binding proteins"/>
    <property type="match status" value="1"/>
</dbReference>
<evidence type="ECO:0000313" key="3">
    <source>
        <dbReference type="EMBL" id="KMS51994.1"/>
    </source>
</evidence>
<name>A0A0J7XK10_9SPHN</name>
<feature type="domain" description="ChsH2 C-terminal OB-fold" evidence="1">
    <location>
        <begin position="56"/>
        <end position="118"/>
    </location>
</feature>
<evidence type="ECO:0008006" key="5">
    <source>
        <dbReference type="Google" id="ProtNLM"/>
    </source>
</evidence>
<comment type="caution">
    <text evidence="3">The sequence shown here is derived from an EMBL/GenBank/DDBJ whole genome shotgun (WGS) entry which is preliminary data.</text>
</comment>
<organism evidence="3 4">
    <name type="scientific">Novosphingobium barchaimii LL02</name>
    <dbReference type="NCBI Taxonomy" id="1114963"/>
    <lineage>
        <taxon>Bacteria</taxon>
        <taxon>Pseudomonadati</taxon>
        <taxon>Pseudomonadota</taxon>
        <taxon>Alphaproteobacteria</taxon>
        <taxon>Sphingomonadales</taxon>
        <taxon>Sphingomonadaceae</taxon>
        <taxon>Novosphingobium</taxon>
    </lineage>
</organism>
<dbReference type="PANTHER" id="PTHR34075">
    <property type="entry name" value="BLR3430 PROTEIN"/>
    <property type="match status" value="1"/>
</dbReference>
<protein>
    <recommendedName>
        <fullName evidence="5">DNA-binding protein</fullName>
    </recommendedName>
</protein>
<dbReference type="OrthoDB" id="7210118at2"/>
<dbReference type="InterPro" id="IPR022002">
    <property type="entry name" value="ChsH2_Znr"/>
</dbReference>
<reference evidence="3 4" key="1">
    <citation type="journal article" date="2015" name="G3 (Bethesda)">
        <title>Insights into Ongoing Evolution of the Hexachlorocyclohexane Catabolic Pathway from Comparative Genomics of Ten Sphingomonadaceae Strains.</title>
        <authorList>
            <person name="Pearce S.L."/>
            <person name="Oakeshott J.G."/>
            <person name="Pandey G."/>
        </authorList>
    </citation>
    <scope>NUCLEOTIDE SEQUENCE [LARGE SCALE GENOMIC DNA]</scope>
    <source>
        <strain evidence="3 4">LL02</strain>
    </source>
</reference>
<dbReference type="InterPro" id="IPR052513">
    <property type="entry name" value="Thioester_dehydratase-like"/>
</dbReference>
<evidence type="ECO:0000259" key="1">
    <source>
        <dbReference type="Pfam" id="PF01796"/>
    </source>
</evidence>
<dbReference type="Gene3D" id="6.10.30.10">
    <property type="match status" value="1"/>
</dbReference>
<feature type="domain" description="ChsH2 rubredoxin-like zinc ribbon" evidence="2">
    <location>
        <begin position="18"/>
        <end position="54"/>
    </location>
</feature>
<dbReference type="PANTHER" id="PTHR34075:SF5">
    <property type="entry name" value="BLR3430 PROTEIN"/>
    <property type="match status" value="1"/>
</dbReference>
<dbReference type="Proteomes" id="UP000052268">
    <property type="component" value="Unassembled WGS sequence"/>
</dbReference>
<evidence type="ECO:0000313" key="4">
    <source>
        <dbReference type="Proteomes" id="UP000052268"/>
    </source>
</evidence>
<gene>
    <name evidence="3" type="ORF">V474_02795</name>
</gene>
<keyword evidence="4" id="KW-1185">Reference proteome</keyword>
<evidence type="ECO:0000259" key="2">
    <source>
        <dbReference type="Pfam" id="PF12172"/>
    </source>
</evidence>
<dbReference type="Pfam" id="PF01796">
    <property type="entry name" value="OB_ChsH2_C"/>
    <property type="match status" value="1"/>
</dbReference>
<sequence length="138" mass="15575">MVQKRPDRTLGPGHDTFWNGCDRGELRLQRCTGCGTYAWPVVQKCEQCAADDLEFQTVSGRGKVVSWCSFVQDYYRGILPVPYDTIMVELEEGPMFLSNPHEFGENEIAFGMPVEVAFIACEDSAGRFQLPVFRKAKV</sequence>